<name>A0A3G1A903_9CREN</name>
<proteinExistence type="predicted"/>
<evidence type="ECO:0000313" key="8">
    <source>
        <dbReference type="Proteomes" id="UP000266720"/>
    </source>
</evidence>
<dbReference type="PANTHER" id="PTHR43370:SF1">
    <property type="entry name" value="GUANOSINE ABC TRANSPORTER PERMEASE PROTEIN NUPQ"/>
    <property type="match status" value="1"/>
</dbReference>
<keyword evidence="2" id="KW-1003">Cell membrane</keyword>
<gene>
    <name evidence="7" type="ORF">TCARB_0997</name>
</gene>
<evidence type="ECO:0000256" key="3">
    <source>
        <dbReference type="ARBA" id="ARBA00022692"/>
    </source>
</evidence>
<feature type="transmembrane region" description="Helical" evidence="6">
    <location>
        <begin position="245"/>
        <end position="269"/>
    </location>
</feature>
<dbReference type="GO" id="GO:0022857">
    <property type="term" value="F:transmembrane transporter activity"/>
    <property type="evidence" value="ECO:0007669"/>
    <property type="project" value="InterPro"/>
</dbReference>
<dbReference type="STRING" id="697581.TCARB_0997"/>
<dbReference type="Pfam" id="PF02653">
    <property type="entry name" value="BPD_transp_2"/>
    <property type="match status" value="1"/>
</dbReference>
<feature type="transmembrane region" description="Helical" evidence="6">
    <location>
        <begin position="83"/>
        <end position="106"/>
    </location>
</feature>
<dbReference type="RefSeq" id="WP_148684628.1">
    <property type="nucleotide sequence ID" value="NZ_CP007493.1"/>
</dbReference>
<feature type="transmembrane region" description="Helical" evidence="6">
    <location>
        <begin position="6"/>
        <end position="23"/>
    </location>
</feature>
<dbReference type="KEGG" id="tcb:TCARB_0997"/>
<dbReference type="CDD" id="cd06580">
    <property type="entry name" value="TM_PBP1_transp_TpRbsC_like"/>
    <property type="match status" value="1"/>
</dbReference>
<evidence type="ECO:0000256" key="2">
    <source>
        <dbReference type="ARBA" id="ARBA00022475"/>
    </source>
</evidence>
<comment type="subcellular location">
    <subcellularLocation>
        <location evidence="1">Cell membrane</location>
        <topology evidence="1">Multi-pass membrane protein</topology>
    </subcellularLocation>
</comment>
<dbReference type="GeneID" id="25406415"/>
<evidence type="ECO:0000313" key="7">
    <source>
        <dbReference type="EMBL" id="AJB42047.1"/>
    </source>
</evidence>
<dbReference type="PANTHER" id="PTHR43370">
    <property type="entry name" value="SUGAR ABC TRANSPORTER INTEGRAL MEMBRANE PROTEIN-RELATED"/>
    <property type="match status" value="1"/>
</dbReference>
<protein>
    <submittedName>
        <fullName evidence="7">Nucleoside ABC transporter, permease protein 2</fullName>
    </submittedName>
</protein>
<dbReference type="InterPro" id="IPR001851">
    <property type="entry name" value="ABC_transp_permease"/>
</dbReference>
<keyword evidence="4 6" id="KW-1133">Transmembrane helix</keyword>
<organism evidence="7 8">
    <name type="scientific">Thermofilum adornatum 1505</name>
    <dbReference type="NCBI Taxonomy" id="697581"/>
    <lineage>
        <taxon>Archaea</taxon>
        <taxon>Thermoproteota</taxon>
        <taxon>Thermoprotei</taxon>
        <taxon>Thermofilales</taxon>
        <taxon>Thermofilaceae</taxon>
        <taxon>Thermofilum</taxon>
    </lineage>
</organism>
<dbReference type="EMBL" id="CP007493">
    <property type="protein sequence ID" value="AJB42047.1"/>
    <property type="molecule type" value="Genomic_DNA"/>
</dbReference>
<feature type="transmembrane region" description="Helical" evidence="6">
    <location>
        <begin position="211"/>
        <end position="233"/>
    </location>
</feature>
<sequence>MIKKSLVITIVVFVAFLFLLEYAGISSLKIIDTALLAMTPLALAAIGEVINEKAGVTNIGLDGILLIGATLGVYGAELAGNGYIGLLFGALAGALIGFIHGVLSTYGRADQVVASMGINIFAYGFVPYFLMAVWHMPGIRVPPKEVLVQLWNVPLGNFYFVFSELTILALLLTFVFNWLLQKTALGLWIRAVGESPEAIDAAGIDVYRVRILTATIGGLLAGLGGAFMSLVWFKGVVKEISAGRGFIALACVVASGLDPILATGFAFLFGFSEAVAYTFAVTPGIKEAIPYYFVFMIPYIVTLVVVAVMIGKRRFPRALGVPYKKE</sequence>
<feature type="transmembrane region" description="Helical" evidence="6">
    <location>
        <begin position="30"/>
        <end position="50"/>
    </location>
</feature>
<dbReference type="AlphaFoldDB" id="A0A3G1A903"/>
<accession>A0A3G1A903</accession>
<feature type="transmembrane region" description="Helical" evidence="6">
    <location>
        <begin position="289"/>
        <end position="310"/>
    </location>
</feature>
<evidence type="ECO:0000256" key="1">
    <source>
        <dbReference type="ARBA" id="ARBA00004651"/>
    </source>
</evidence>
<dbReference type="Proteomes" id="UP000266720">
    <property type="component" value="Chromosome"/>
</dbReference>
<feature type="transmembrane region" description="Helical" evidence="6">
    <location>
        <begin position="112"/>
        <end position="134"/>
    </location>
</feature>
<dbReference type="GO" id="GO:0005886">
    <property type="term" value="C:plasma membrane"/>
    <property type="evidence" value="ECO:0007669"/>
    <property type="project" value="UniProtKB-SubCell"/>
</dbReference>
<evidence type="ECO:0000256" key="6">
    <source>
        <dbReference type="SAM" id="Phobius"/>
    </source>
</evidence>
<evidence type="ECO:0000256" key="5">
    <source>
        <dbReference type="ARBA" id="ARBA00023136"/>
    </source>
</evidence>
<evidence type="ECO:0000256" key="4">
    <source>
        <dbReference type="ARBA" id="ARBA00022989"/>
    </source>
</evidence>
<reference evidence="8" key="1">
    <citation type="book" date="2010" name="EXTREMOPHILES" publisher="0:0-0">
        <title>Complete genome sequences of ten hyperthermophilic archaea reveal their metabolic capabilities and possible ecological roles.</title>
        <editorList>
            <person name="?"/>
        </editorList>
        <authorList>
            <person name="Ravin N.V."/>
            <person name="Mardanov A.V."/>
            <person name="Bonch-Osmolovskaya E.A."/>
            <person name="Skryabin K.G."/>
        </authorList>
    </citation>
    <scope>NUCLEOTIDE SEQUENCE [LARGE SCALE GENOMIC DNA]</scope>
    <source>
        <strain evidence="8">1505</strain>
    </source>
</reference>
<keyword evidence="5 6" id="KW-0472">Membrane</keyword>
<feature type="transmembrane region" description="Helical" evidence="6">
    <location>
        <begin position="56"/>
        <end position="76"/>
    </location>
</feature>
<keyword evidence="3 6" id="KW-0812">Transmembrane</keyword>
<feature type="transmembrane region" description="Helical" evidence="6">
    <location>
        <begin position="155"/>
        <end position="180"/>
    </location>
</feature>